<dbReference type="EMBL" id="JAJADR010000002">
    <property type="protein sequence ID" value="MCB2408615.1"/>
    <property type="molecule type" value="Genomic_DNA"/>
</dbReference>
<comment type="caution">
    <text evidence="1">The sequence shown here is derived from an EMBL/GenBank/DDBJ whole genome shotgun (WGS) entry which is preliminary data.</text>
</comment>
<keyword evidence="2" id="KW-1185">Reference proteome</keyword>
<dbReference type="RefSeq" id="WP_226175809.1">
    <property type="nucleotide sequence ID" value="NZ_JAJADR010000002.1"/>
</dbReference>
<evidence type="ECO:0000313" key="1">
    <source>
        <dbReference type="EMBL" id="MCB2408615.1"/>
    </source>
</evidence>
<dbReference type="Proteomes" id="UP001165296">
    <property type="component" value="Unassembled WGS sequence"/>
</dbReference>
<evidence type="ECO:0008006" key="3">
    <source>
        <dbReference type="Google" id="ProtNLM"/>
    </source>
</evidence>
<organism evidence="1 2">
    <name type="scientific">Hymenobacter lucidus</name>
    <dbReference type="NCBI Taxonomy" id="2880930"/>
    <lineage>
        <taxon>Bacteria</taxon>
        <taxon>Pseudomonadati</taxon>
        <taxon>Bacteroidota</taxon>
        <taxon>Cytophagia</taxon>
        <taxon>Cytophagales</taxon>
        <taxon>Hymenobacteraceae</taxon>
        <taxon>Hymenobacter</taxon>
    </lineage>
</organism>
<name>A0ABS8AQW8_9BACT</name>
<gene>
    <name evidence="1" type="ORF">LGH74_11560</name>
</gene>
<protein>
    <recommendedName>
        <fullName evidence="3">TIGR02646 family protein</fullName>
    </recommendedName>
</protein>
<evidence type="ECO:0000313" key="2">
    <source>
        <dbReference type="Proteomes" id="UP001165296"/>
    </source>
</evidence>
<sequence length="293" mass="33162">MLKLKSSSPGTTTLQHLASQQAVIDGLKIEEQVTRAQELWKTKSSVKGGKPAFDEVKQALIDLCVSTELCNYCEHNEATDIEHVYPKSFFPERTFQWPNYLLACKTCNTHYKLDKFAVFAPAKSATAVILQRKKLPPSTDAAFIDPRVDDPLYYLLLDITGKTFHLVPHPTLTNPREIAKAQHTLNVLEIGERPALVKARTDAFNFYQGQLEQYKNVMNAATLTDLEDLAQDPHLVDKNNTFAAEQQVMLNGLKQSILSYLHPTVWREMQRQHQSLNKTKRLFAAVPAALTWV</sequence>
<proteinExistence type="predicted"/>
<dbReference type="Gene3D" id="1.10.30.50">
    <property type="match status" value="1"/>
</dbReference>
<reference evidence="1" key="1">
    <citation type="submission" date="2021-10" db="EMBL/GenBank/DDBJ databases">
        <authorList>
            <person name="Dean J.D."/>
            <person name="Kim M.K."/>
            <person name="Newey C.N."/>
            <person name="Stoker T.S."/>
            <person name="Thompson D.W."/>
            <person name="Grose J.H."/>
        </authorList>
    </citation>
    <scope>NUCLEOTIDE SEQUENCE</scope>
    <source>
        <strain evidence="1">BT178</strain>
    </source>
</reference>
<accession>A0ABS8AQW8</accession>